<evidence type="ECO:0000313" key="1">
    <source>
        <dbReference type="EnsemblMetazoa" id="Aqu2.1.42120_001"/>
    </source>
</evidence>
<dbReference type="InParanoid" id="A0A1X7VQL0"/>
<protein>
    <submittedName>
        <fullName evidence="1">Uncharacterized protein</fullName>
    </submittedName>
</protein>
<dbReference type="EnsemblMetazoa" id="Aqu2.1.42120_001">
    <property type="protein sequence ID" value="Aqu2.1.42120_001"/>
    <property type="gene ID" value="Aqu2.1.42120"/>
</dbReference>
<proteinExistence type="predicted"/>
<organism evidence="1">
    <name type="scientific">Amphimedon queenslandica</name>
    <name type="common">Sponge</name>
    <dbReference type="NCBI Taxonomy" id="400682"/>
    <lineage>
        <taxon>Eukaryota</taxon>
        <taxon>Metazoa</taxon>
        <taxon>Porifera</taxon>
        <taxon>Demospongiae</taxon>
        <taxon>Heteroscleromorpha</taxon>
        <taxon>Haplosclerida</taxon>
        <taxon>Niphatidae</taxon>
        <taxon>Amphimedon</taxon>
    </lineage>
</organism>
<name>A0A1X7VQL0_AMPQE</name>
<dbReference type="AlphaFoldDB" id="A0A1X7VQL0"/>
<accession>A0A1X7VQL0</accession>
<sequence length="54" mass="5962">VKTSCSMLQLIILQCYSIRGLGLRLKSFALGFTTSIIQKSIICQSMLFSCVSDD</sequence>
<reference evidence="1" key="1">
    <citation type="submission" date="2017-05" db="UniProtKB">
        <authorList>
            <consortium name="EnsemblMetazoa"/>
        </authorList>
    </citation>
    <scope>IDENTIFICATION</scope>
</reference>